<feature type="transmembrane region" description="Helical" evidence="8">
    <location>
        <begin position="86"/>
        <end position="110"/>
    </location>
</feature>
<keyword evidence="6 8" id="KW-1133">Transmembrane helix</keyword>
<comment type="similarity">
    <text evidence="2 8">Belongs to the NiCoT transporter (TC 2.A.52) family.</text>
</comment>
<dbReference type="GO" id="GO:0005886">
    <property type="term" value="C:plasma membrane"/>
    <property type="evidence" value="ECO:0007669"/>
    <property type="project" value="UniProtKB-SubCell"/>
</dbReference>
<proteinExistence type="inferred from homology"/>
<feature type="transmembrane region" description="Helical" evidence="8">
    <location>
        <begin position="223"/>
        <end position="245"/>
    </location>
</feature>
<evidence type="ECO:0000313" key="10">
    <source>
        <dbReference type="Proteomes" id="UP000294555"/>
    </source>
</evidence>
<dbReference type="GO" id="GO:0015099">
    <property type="term" value="F:nickel cation transmembrane transporter activity"/>
    <property type="evidence" value="ECO:0007669"/>
    <property type="project" value="UniProtKB-UniRule"/>
</dbReference>
<feature type="transmembrane region" description="Helical" evidence="8">
    <location>
        <begin position="17"/>
        <end position="37"/>
    </location>
</feature>
<dbReference type="PANTHER" id="PTHR31611">
    <property type="entry name" value="HIGH-AFFINITY NICKEL TRANSPORT PROTEIN NIC1"/>
    <property type="match status" value="1"/>
</dbReference>
<dbReference type="NCBIfam" id="TIGR00802">
    <property type="entry name" value="nico"/>
    <property type="match status" value="1"/>
</dbReference>
<evidence type="ECO:0000256" key="1">
    <source>
        <dbReference type="ARBA" id="ARBA00004127"/>
    </source>
</evidence>
<name>A0A4R1NHY4_9GAMM</name>
<dbReference type="RefSeq" id="WP_132922621.1">
    <property type="nucleotide sequence ID" value="NZ_SJOI01000001.1"/>
</dbReference>
<evidence type="ECO:0000256" key="7">
    <source>
        <dbReference type="ARBA" id="ARBA00023136"/>
    </source>
</evidence>
<evidence type="ECO:0000256" key="2">
    <source>
        <dbReference type="ARBA" id="ARBA00010892"/>
    </source>
</evidence>
<feature type="transmembrane region" description="Helical" evidence="8">
    <location>
        <begin position="311"/>
        <end position="334"/>
    </location>
</feature>
<evidence type="ECO:0000256" key="8">
    <source>
        <dbReference type="RuleBase" id="RU362101"/>
    </source>
</evidence>
<sequence length="349" mass="38676">MKDVLQQFIKGDEHTRFLRWAIVILNVVAWAWALLLFHDQPTLLGTSLLAYTFGLRHAVDADHIAAIDNATRKLIQEGKTASSAGFFFSLGHASVVILVCAGVVAASVAIQNYMGNMKAIGGIISTIASASFLLFLAAINFLIFLSVFKSFRAVRRGEEIIEEDLDLLLSRRGFFARIFRPLFALVSKSWHLFPIGFLFGIGFDTATEVALFGLSSTQAHGGLSFLSIMVMPALFTAGMLLIDTLDGMLMVGAYRWAFVRPIRKIYYNMTITLLSVMVAFFIGGIEVLALLSDKLSLQGSAWDVIQNLTAHFNLLGYIVIALFIGCWGISMMIYRLRNFDDIDVKFEQS</sequence>
<evidence type="ECO:0000313" key="9">
    <source>
        <dbReference type="EMBL" id="TCL03780.1"/>
    </source>
</evidence>
<protein>
    <recommendedName>
        <fullName evidence="8">Nickel/cobalt efflux system</fullName>
    </recommendedName>
</protein>
<feature type="transmembrane region" description="Helical" evidence="8">
    <location>
        <begin position="265"/>
        <end position="291"/>
    </location>
</feature>
<dbReference type="EMBL" id="SJOI01000001">
    <property type="protein sequence ID" value="TCL03780.1"/>
    <property type="molecule type" value="Genomic_DNA"/>
</dbReference>
<reference evidence="9 10" key="1">
    <citation type="submission" date="2019-02" db="EMBL/GenBank/DDBJ databases">
        <title>Investigation of anaerobic lignin degradation for improved lignocellulosic biofuels.</title>
        <authorList>
            <person name="Deangelis K."/>
        </authorList>
    </citation>
    <scope>NUCLEOTIDE SEQUENCE [LARGE SCALE GENOMIC DNA]</scope>
    <source>
        <strain evidence="9 10">159R</strain>
    </source>
</reference>
<keyword evidence="4" id="KW-0533">Nickel</keyword>
<accession>A0A4R1NHY4</accession>
<evidence type="ECO:0000256" key="5">
    <source>
        <dbReference type="ARBA" id="ARBA00022692"/>
    </source>
</evidence>
<dbReference type="AlphaFoldDB" id="A0A4R1NHY4"/>
<organism evidence="9 10">
    <name type="scientific">Sodalis ligni</name>
    <dbReference type="NCBI Taxonomy" id="2697027"/>
    <lineage>
        <taxon>Bacteria</taxon>
        <taxon>Pseudomonadati</taxon>
        <taxon>Pseudomonadota</taxon>
        <taxon>Gammaproteobacteria</taxon>
        <taxon>Enterobacterales</taxon>
        <taxon>Bruguierivoracaceae</taxon>
        <taxon>Sodalis</taxon>
    </lineage>
</organism>
<gene>
    <name evidence="9" type="ORF">EZJ58_1866</name>
</gene>
<keyword evidence="7 8" id="KW-0472">Membrane</keyword>
<keyword evidence="3 8" id="KW-0813">Transport</keyword>
<evidence type="ECO:0000256" key="6">
    <source>
        <dbReference type="ARBA" id="ARBA00022989"/>
    </source>
</evidence>
<dbReference type="GO" id="GO:0012505">
    <property type="term" value="C:endomembrane system"/>
    <property type="evidence" value="ECO:0007669"/>
    <property type="project" value="UniProtKB-SubCell"/>
</dbReference>
<dbReference type="OrthoDB" id="9776706at2"/>
<keyword evidence="10" id="KW-1185">Reference proteome</keyword>
<dbReference type="Pfam" id="PF03824">
    <property type="entry name" value="NicO"/>
    <property type="match status" value="1"/>
</dbReference>
<evidence type="ECO:0000256" key="3">
    <source>
        <dbReference type="ARBA" id="ARBA00022448"/>
    </source>
</evidence>
<feature type="transmembrane region" description="Helical" evidence="8">
    <location>
        <begin position="182"/>
        <end position="203"/>
    </location>
</feature>
<comment type="subcellular location">
    <subcellularLocation>
        <location evidence="8">Cell membrane</location>
        <topology evidence="8">Multi-pass membrane protein</topology>
    </subcellularLocation>
    <subcellularLocation>
        <location evidence="1">Endomembrane system</location>
        <topology evidence="1">Multi-pass membrane protein</topology>
    </subcellularLocation>
</comment>
<dbReference type="InterPro" id="IPR011541">
    <property type="entry name" value="Ni/Co_transpt_high_affinity"/>
</dbReference>
<dbReference type="Proteomes" id="UP000294555">
    <property type="component" value="Unassembled WGS sequence"/>
</dbReference>
<feature type="transmembrane region" description="Helical" evidence="8">
    <location>
        <begin position="122"/>
        <end position="148"/>
    </location>
</feature>
<evidence type="ECO:0000256" key="4">
    <source>
        <dbReference type="ARBA" id="ARBA00022596"/>
    </source>
</evidence>
<dbReference type="InterPro" id="IPR004688">
    <property type="entry name" value="Ni/Co_transpt"/>
</dbReference>
<keyword evidence="5 8" id="KW-0812">Transmembrane</keyword>
<comment type="caution">
    <text evidence="9">The sequence shown here is derived from an EMBL/GenBank/DDBJ whole genome shotgun (WGS) entry which is preliminary data.</text>
</comment>
<dbReference type="PANTHER" id="PTHR31611:SF0">
    <property type="entry name" value="HIGH-AFFINITY NICKEL TRANSPORT PROTEIN NIC1"/>
    <property type="match status" value="1"/>
</dbReference>